<evidence type="ECO:0000313" key="2">
    <source>
        <dbReference type="Proteomes" id="UP001386955"/>
    </source>
</evidence>
<name>A0AAN9XEW3_PSOTE</name>
<sequence length="71" mass="8304">MKTQLTPNYDGDIGGWHVWDQTHHLSTHPITAPSKIPDKLLLVSRENQRRKKNRQSFKISFPSVVQRCHDQ</sequence>
<dbReference type="EMBL" id="JAYMYS010000006">
    <property type="protein sequence ID" value="KAK7389652.1"/>
    <property type="molecule type" value="Genomic_DNA"/>
</dbReference>
<accession>A0AAN9XEW3</accession>
<proteinExistence type="predicted"/>
<evidence type="ECO:0000313" key="1">
    <source>
        <dbReference type="EMBL" id="KAK7389652.1"/>
    </source>
</evidence>
<dbReference type="AlphaFoldDB" id="A0AAN9XEW3"/>
<organism evidence="1 2">
    <name type="scientific">Psophocarpus tetragonolobus</name>
    <name type="common">Winged bean</name>
    <name type="synonym">Dolichos tetragonolobus</name>
    <dbReference type="NCBI Taxonomy" id="3891"/>
    <lineage>
        <taxon>Eukaryota</taxon>
        <taxon>Viridiplantae</taxon>
        <taxon>Streptophyta</taxon>
        <taxon>Embryophyta</taxon>
        <taxon>Tracheophyta</taxon>
        <taxon>Spermatophyta</taxon>
        <taxon>Magnoliopsida</taxon>
        <taxon>eudicotyledons</taxon>
        <taxon>Gunneridae</taxon>
        <taxon>Pentapetalae</taxon>
        <taxon>rosids</taxon>
        <taxon>fabids</taxon>
        <taxon>Fabales</taxon>
        <taxon>Fabaceae</taxon>
        <taxon>Papilionoideae</taxon>
        <taxon>50 kb inversion clade</taxon>
        <taxon>NPAAA clade</taxon>
        <taxon>indigoferoid/millettioid clade</taxon>
        <taxon>Phaseoleae</taxon>
        <taxon>Psophocarpus</taxon>
    </lineage>
</organism>
<keyword evidence="2" id="KW-1185">Reference proteome</keyword>
<protein>
    <submittedName>
        <fullName evidence="1">Uncharacterized protein</fullName>
    </submittedName>
</protein>
<dbReference type="Proteomes" id="UP001386955">
    <property type="component" value="Unassembled WGS sequence"/>
</dbReference>
<gene>
    <name evidence="1" type="ORF">VNO78_24873</name>
</gene>
<comment type="caution">
    <text evidence="1">The sequence shown here is derived from an EMBL/GenBank/DDBJ whole genome shotgun (WGS) entry which is preliminary data.</text>
</comment>
<reference evidence="1 2" key="1">
    <citation type="submission" date="2024-01" db="EMBL/GenBank/DDBJ databases">
        <title>The genomes of 5 underutilized Papilionoideae crops provide insights into root nodulation and disease resistanc.</title>
        <authorList>
            <person name="Jiang F."/>
        </authorList>
    </citation>
    <scope>NUCLEOTIDE SEQUENCE [LARGE SCALE GENOMIC DNA]</scope>
    <source>
        <strain evidence="1">DUOXIRENSHENG_FW03</strain>
        <tissue evidence="1">Leaves</tissue>
    </source>
</reference>